<keyword evidence="4" id="KW-1185">Reference proteome</keyword>
<reference evidence="4" key="1">
    <citation type="journal article" date="2019" name="Int. J. Syst. Evol. Microbiol.">
        <title>The Global Catalogue of Microorganisms (GCM) 10K type strain sequencing project: providing services to taxonomists for standard genome sequencing and annotation.</title>
        <authorList>
            <consortium name="The Broad Institute Genomics Platform"/>
            <consortium name="The Broad Institute Genome Sequencing Center for Infectious Disease"/>
            <person name="Wu L."/>
            <person name="Ma J."/>
        </authorList>
    </citation>
    <scope>NUCLEOTIDE SEQUENCE [LARGE SCALE GENOMIC DNA]</scope>
    <source>
        <strain evidence="4">CGMCC 1.15790</strain>
    </source>
</reference>
<dbReference type="InterPro" id="IPR011852">
    <property type="entry name" value="TRAP_TAXI"/>
</dbReference>
<feature type="region of interest" description="Disordered" evidence="1">
    <location>
        <begin position="28"/>
        <end position="51"/>
    </location>
</feature>
<organism evidence="3 4">
    <name type="scientific">Aliibacillus thermotolerans</name>
    <dbReference type="NCBI Taxonomy" id="1834418"/>
    <lineage>
        <taxon>Bacteria</taxon>
        <taxon>Bacillati</taxon>
        <taxon>Bacillota</taxon>
        <taxon>Bacilli</taxon>
        <taxon>Bacillales</taxon>
        <taxon>Bacillaceae</taxon>
        <taxon>Aliibacillus</taxon>
    </lineage>
</organism>
<dbReference type="CDD" id="cd13520">
    <property type="entry name" value="PBP2_TAXI_TRAP"/>
    <property type="match status" value="1"/>
</dbReference>
<comment type="caution">
    <text evidence="3">The sequence shown here is derived from an EMBL/GenBank/DDBJ whole genome shotgun (WGS) entry which is preliminary data.</text>
</comment>
<feature type="signal peptide" evidence="2">
    <location>
        <begin position="1"/>
        <end position="20"/>
    </location>
</feature>
<sequence>MKKKWLFILAMLFTFGLLLAACGGGDGDEGADTGEDTTPQEDAGGDSDQEGVAGEGMLELQLGTGSTGGTYYPLGQEIANTLNANVDIEGFDVSAVSSDASVDNLAQIFRGEMQLGMAVHITALEALEGAGDFSGQVIDNFGFMGHIYPEVMQIVTTADTGITSIEELEGKRVNLGPPGSATNSAARLILEAHGLEDGDYEAFEEGFGDAASRLQDGNLDANFGLLGLPAGNIEELATQRDVVFLPIEGEALEYVQENSDYGHIEIEPGTYSFLEEPVSTVTAYAILVGSLDQVDEDTAYEITKQLYENSDSITHEQGQFMTLENVLNGSEGIPFHPGSERYFEEQGLLNGNGADTETADEEETEEETDTETEE</sequence>
<dbReference type="Gene3D" id="3.40.190.10">
    <property type="entry name" value="Periplasmic binding protein-like II"/>
    <property type="match status" value="2"/>
</dbReference>
<feature type="compositionally biased region" description="Acidic residues" evidence="1">
    <location>
        <begin position="28"/>
        <end position="49"/>
    </location>
</feature>
<keyword evidence="2" id="KW-0732">Signal</keyword>
<evidence type="ECO:0000256" key="1">
    <source>
        <dbReference type="SAM" id="MobiDB-lite"/>
    </source>
</evidence>
<dbReference type="PROSITE" id="PS51257">
    <property type="entry name" value="PROKAR_LIPOPROTEIN"/>
    <property type="match status" value="1"/>
</dbReference>
<dbReference type="RefSeq" id="WP_270896295.1">
    <property type="nucleotide sequence ID" value="NZ_JBHSPF010000015.1"/>
</dbReference>
<evidence type="ECO:0000256" key="2">
    <source>
        <dbReference type="SAM" id="SignalP"/>
    </source>
</evidence>
<dbReference type="NCBIfam" id="TIGR02122">
    <property type="entry name" value="TRAP_TAXI"/>
    <property type="match status" value="1"/>
</dbReference>
<feature type="region of interest" description="Disordered" evidence="1">
    <location>
        <begin position="335"/>
        <end position="374"/>
    </location>
</feature>
<proteinExistence type="predicted"/>
<dbReference type="Proteomes" id="UP001596143">
    <property type="component" value="Unassembled WGS sequence"/>
</dbReference>
<dbReference type="EMBL" id="JBHSPF010000015">
    <property type="protein sequence ID" value="MFC5627838.1"/>
    <property type="molecule type" value="Genomic_DNA"/>
</dbReference>
<dbReference type="PANTHER" id="PTHR42941:SF1">
    <property type="entry name" value="SLL1037 PROTEIN"/>
    <property type="match status" value="1"/>
</dbReference>
<feature type="chain" id="PRO_5046006949" evidence="2">
    <location>
        <begin position="21"/>
        <end position="374"/>
    </location>
</feature>
<gene>
    <name evidence="3" type="ORF">ACFPTR_02880</name>
</gene>
<dbReference type="SUPFAM" id="SSF53850">
    <property type="entry name" value="Periplasmic binding protein-like II"/>
    <property type="match status" value="1"/>
</dbReference>
<feature type="compositionally biased region" description="Acidic residues" evidence="1">
    <location>
        <begin position="357"/>
        <end position="374"/>
    </location>
</feature>
<evidence type="ECO:0000313" key="3">
    <source>
        <dbReference type="EMBL" id="MFC5627838.1"/>
    </source>
</evidence>
<dbReference type="PANTHER" id="PTHR42941">
    <property type="entry name" value="SLL1037 PROTEIN"/>
    <property type="match status" value="1"/>
</dbReference>
<evidence type="ECO:0000313" key="4">
    <source>
        <dbReference type="Proteomes" id="UP001596143"/>
    </source>
</evidence>
<dbReference type="Pfam" id="PF16868">
    <property type="entry name" value="NMT1_3"/>
    <property type="match status" value="1"/>
</dbReference>
<name>A0ABW0U365_9BACI</name>
<accession>A0ABW0U365</accession>
<protein>
    <submittedName>
        <fullName evidence="3">TAXI family TRAP transporter solute-binding subunit</fullName>
    </submittedName>
</protein>